<name>A0A1G6GDH5_9ACTN</name>
<gene>
    <name evidence="2" type="ORF">GA0111570_101321</name>
</gene>
<reference evidence="2 3" key="1">
    <citation type="submission" date="2016-06" db="EMBL/GenBank/DDBJ databases">
        <authorList>
            <person name="Olsen C.W."/>
            <person name="Carey S."/>
            <person name="Hinshaw L."/>
            <person name="Karasin A.I."/>
        </authorList>
    </citation>
    <scope>NUCLEOTIDE SEQUENCE [LARGE SCALE GENOMIC DNA]</scope>
    <source>
        <strain evidence="2 3">LZ-22</strain>
    </source>
</reference>
<dbReference type="EMBL" id="FMYF01000001">
    <property type="protein sequence ID" value="SDB80047.1"/>
    <property type="molecule type" value="Genomic_DNA"/>
</dbReference>
<evidence type="ECO:0000313" key="2">
    <source>
        <dbReference type="EMBL" id="SDB80047.1"/>
    </source>
</evidence>
<dbReference type="RefSeq" id="WP_139283113.1">
    <property type="nucleotide sequence ID" value="NZ_FMYF01000001.1"/>
</dbReference>
<organism evidence="2 3">
    <name type="scientific">Raineyella antarctica</name>
    <dbReference type="NCBI Taxonomy" id="1577474"/>
    <lineage>
        <taxon>Bacteria</taxon>
        <taxon>Bacillati</taxon>
        <taxon>Actinomycetota</taxon>
        <taxon>Actinomycetes</taxon>
        <taxon>Propionibacteriales</taxon>
        <taxon>Propionibacteriaceae</taxon>
        <taxon>Raineyella</taxon>
    </lineage>
</organism>
<evidence type="ECO:0000256" key="1">
    <source>
        <dbReference type="SAM" id="MobiDB-lite"/>
    </source>
</evidence>
<feature type="region of interest" description="Disordered" evidence="1">
    <location>
        <begin position="157"/>
        <end position="178"/>
    </location>
</feature>
<sequence>MTELPPPGRRIALRYRDDSGPRELIGYVRSVDPEGLSMLDRTLAPRLLAWQTLESWRAVPQVPRGRNPLTADRALLDRMAADGRLAAPEDDAPDAHPSVRDEECLVARLADLLGPDVPDQPPEAYDLGDSIAARDLAGVQGRALVVGEWATIRLTTAQQGRTAASSVPDAGAGHSSESDAELDVVHALARWAAYRDARNLQVRGARSALAGLTAVSCR</sequence>
<dbReference type="Proteomes" id="UP000199086">
    <property type="component" value="Unassembled WGS sequence"/>
</dbReference>
<dbReference type="AlphaFoldDB" id="A0A1G6GDH5"/>
<evidence type="ECO:0000313" key="3">
    <source>
        <dbReference type="Proteomes" id="UP000199086"/>
    </source>
</evidence>
<accession>A0A1G6GDH5</accession>
<protein>
    <submittedName>
        <fullName evidence="2">Uncharacterized protein</fullName>
    </submittedName>
</protein>
<proteinExistence type="predicted"/>
<keyword evidence="3" id="KW-1185">Reference proteome</keyword>